<reference evidence="1 2" key="1">
    <citation type="submission" date="2024-04" db="EMBL/GenBank/DDBJ databases">
        <authorList>
            <person name="Fracassetti M."/>
        </authorList>
    </citation>
    <scope>NUCLEOTIDE SEQUENCE [LARGE SCALE GENOMIC DNA]</scope>
</reference>
<accession>A0AAV2ELQ8</accession>
<organism evidence="1 2">
    <name type="scientific">Linum trigynum</name>
    <dbReference type="NCBI Taxonomy" id="586398"/>
    <lineage>
        <taxon>Eukaryota</taxon>
        <taxon>Viridiplantae</taxon>
        <taxon>Streptophyta</taxon>
        <taxon>Embryophyta</taxon>
        <taxon>Tracheophyta</taxon>
        <taxon>Spermatophyta</taxon>
        <taxon>Magnoliopsida</taxon>
        <taxon>eudicotyledons</taxon>
        <taxon>Gunneridae</taxon>
        <taxon>Pentapetalae</taxon>
        <taxon>rosids</taxon>
        <taxon>fabids</taxon>
        <taxon>Malpighiales</taxon>
        <taxon>Linaceae</taxon>
        <taxon>Linum</taxon>
    </lineage>
</organism>
<dbReference type="EMBL" id="OZ034818">
    <property type="protein sequence ID" value="CAL1386854.1"/>
    <property type="molecule type" value="Genomic_DNA"/>
</dbReference>
<dbReference type="AlphaFoldDB" id="A0AAV2ELQ8"/>
<evidence type="ECO:0000313" key="1">
    <source>
        <dbReference type="EMBL" id="CAL1386854.1"/>
    </source>
</evidence>
<dbReference type="Proteomes" id="UP001497516">
    <property type="component" value="Chromosome 5"/>
</dbReference>
<protein>
    <submittedName>
        <fullName evidence="1">Uncharacterized protein</fullName>
    </submittedName>
</protein>
<name>A0AAV2ELQ8_9ROSI</name>
<gene>
    <name evidence="1" type="ORF">LTRI10_LOCUS27870</name>
</gene>
<evidence type="ECO:0000313" key="2">
    <source>
        <dbReference type="Proteomes" id="UP001497516"/>
    </source>
</evidence>
<sequence>MEPQLIKCLLMKMKTLKLHRAGDTVDEVEVEVEVVETVEQLHRAGDTVEAAGDVVEVMEPQLIKCLLMKMKTLKLRLQNYCFILQVH</sequence>
<keyword evidence="2" id="KW-1185">Reference proteome</keyword>
<proteinExistence type="predicted"/>